<sequence>MDSFGGVYFTDEKAAKVENFFLEFLKRRSPLWYRLQLDGWMEQIYTYFRWTLKLWPSNGTVRASWLSYWRHVGITNTIGPAMGVEALKYINYHAQYLQEIETIVGCLSARCEGNDQFKKSRKKVLSKEFDNFQLYENENITALVSILSHLISEIKIVGIGKTDEELKEKIMEALPEKWENYVLFLTHDKEYSTLTFHDLTGKLHACEMEIMNSNKSKANLQNPELYHDNNSSRGCSFTIQESSHQNCVSAETTDDCAKMIAALISSSFGLVIKNVTDAKITRDDLDELDDDQLNEWIYLGNMLCLVKDQRVKEEVKMLEEKNATLLEEKDELVKEVKKWKDEAEDAANDFQNLFDKSKIKLDLLIKASEE</sequence>
<protein>
    <submittedName>
        <fullName evidence="2">Uncharacterized protein</fullName>
    </submittedName>
</protein>
<proteinExistence type="predicted"/>
<accession>A0AAP0CXK3</accession>
<dbReference type="AlphaFoldDB" id="A0AAP0CXK3"/>
<dbReference type="EMBL" id="JBCNJP010000017">
    <property type="protein sequence ID" value="KAK9064856.1"/>
    <property type="molecule type" value="Genomic_DNA"/>
</dbReference>
<evidence type="ECO:0000313" key="3">
    <source>
        <dbReference type="Proteomes" id="UP001408789"/>
    </source>
</evidence>
<gene>
    <name evidence="2" type="ORF">SSX86_016238</name>
</gene>
<dbReference type="Pfam" id="PF14223">
    <property type="entry name" value="Retrotran_gag_2"/>
    <property type="match status" value="1"/>
</dbReference>
<organism evidence="2 3">
    <name type="scientific">Deinandra increscens subsp. villosa</name>
    <dbReference type="NCBI Taxonomy" id="3103831"/>
    <lineage>
        <taxon>Eukaryota</taxon>
        <taxon>Viridiplantae</taxon>
        <taxon>Streptophyta</taxon>
        <taxon>Embryophyta</taxon>
        <taxon>Tracheophyta</taxon>
        <taxon>Spermatophyta</taxon>
        <taxon>Magnoliopsida</taxon>
        <taxon>eudicotyledons</taxon>
        <taxon>Gunneridae</taxon>
        <taxon>Pentapetalae</taxon>
        <taxon>asterids</taxon>
        <taxon>campanulids</taxon>
        <taxon>Asterales</taxon>
        <taxon>Asteraceae</taxon>
        <taxon>Asteroideae</taxon>
        <taxon>Heliantheae alliance</taxon>
        <taxon>Madieae</taxon>
        <taxon>Madiinae</taxon>
        <taxon>Deinandra</taxon>
    </lineage>
</organism>
<keyword evidence="1" id="KW-0175">Coiled coil</keyword>
<evidence type="ECO:0000256" key="1">
    <source>
        <dbReference type="SAM" id="Coils"/>
    </source>
</evidence>
<name>A0AAP0CXK3_9ASTR</name>
<comment type="caution">
    <text evidence="2">The sequence shown here is derived from an EMBL/GenBank/DDBJ whole genome shotgun (WGS) entry which is preliminary data.</text>
</comment>
<evidence type="ECO:0000313" key="2">
    <source>
        <dbReference type="EMBL" id="KAK9064856.1"/>
    </source>
</evidence>
<dbReference type="Proteomes" id="UP001408789">
    <property type="component" value="Unassembled WGS sequence"/>
</dbReference>
<keyword evidence="3" id="KW-1185">Reference proteome</keyword>
<reference evidence="2 3" key="1">
    <citation type="submission" date="2024-04" db="EMBL/GenBank/DDBJ databases">
        <title>The reference genome of an endangered Asteraceae, Deinandra increscens subsp. villosa, native to the Central Coast of California.</title>
        <authorList>
            <person name="Guilliams M."/>
            <person name="Hasenstab-Lehman K."/>
            <person name="Meyer R."/>
            <person name="Mcevoy S."/>
        </authorList>
    </citation>
    <scope>NUCLEOTIDE SEQUENCE [LARGE SCALE GENOMIC DNA]</scope>
    <source>
        <tissue evidence="2">Leaf</tissue>
    </source>
</reference>
<feature type="coiled-coil region" evidence="1">
    <location>
        <begin position="308"/>
        <end position="356"/>
    </location>
</feature>